<sequence>MLTTPSIMMTGFVFASGSPTHDEDLFYNATVEALLTDPGQRTRFPTSSDIQFCVLTRIVFETASNKWLLVKEMWIKAEEVKTSVPTTTVK</sequence>
<dbReference type="Proteomes" id="UP001558632">
    <property type="component" value="Unassembled WGS sequence"/>
</dbReference>
<name>A0ABR3KNM3_TRISP</name>
<keyword evidence="2" id="KW-1185">Reference proteome</keyword>
<evidence type="ECO:0000313" key="1">
    <source>
        <dbReference type="EMBL" id="KAL1241272.1"/>
    </source>
</evidence>
<gene>
    <name evidence="1" type="ORF">TSPI_10534</name>
</gene>
<proteinExistence type="predicted"/>
<organism evidence="1 2">
    <name type="scientific">Trichinella spiralis</name>
    <name type="common">Trichina worm</name>
    <dbReference type="NCBI Taxonomy" id="6334"/>
    <lineage>
        <taxon>Eukaryota</taxon>
        <taxon>Metazoa</taxon>
        <taxon>Ecdysozoa</taxon>
        <taxon>Nematoda</taxon>
        <taxon>Enoplea</taxon>
        <taxon>Dorylaimia</taxon>
        <taxon>Trichinellida</taxon>
        <taxon>Trichinellidae</taxon>
        <taxon>Trichinella</taxon>
    </lineage>
</organism>
<reference evidence="1 2" key="1">
    <citation type="submission" date="2024-07" db="EMBL/GenBank/DDBJ databases">
        <title>Enhanced genomic and transcriptomic resources for Trichinella pseudospiralis and T. spiralis underpin the discovery of pronounced molecular differences between stages and species.</title>
        <authorList>
            <person name="Pasi K.K."/>
            <person name="La Rosa G."/>
            <person name="Gomez-Morales M.A."/>
            <person name="Tosini F."/>
            <person name="Sumanam S."/>
            <person name="Young N.D."/>
            <person name="Chang B.C."/>
            <person name="Robin G.B."/>
        </authorList>
    </citation>
    <scope>NUCLEOTIDE SEQUENCE [LARGE SCALE GENOMIC DNA]</scope>
    <source>
        <strain evidence="1">ISS534</strain>
    </source>
</reference>
<comment type="caution">
    <text evidence="1">The sequence shown here is derived from an EMBL/GenBank/DDBJ whole genome shotgun (WGS) entry which is preliminary data.</text>
</comment>
<keyword evidence="1" id="KW-0675">Receptor</keyword>
<protein>
    <submittedName>
        <fullName evidence="1">Low affinity immunoglobulin gamma Fc region receptor III-A</fullName>
    </submittedName>
</protein>
<accession>A0ABR3KNM3</accession>
<evidence type="ECO:0000313" key="2">
    <source>
        <dbReference type="Proteomes" id="UP001558632"/>
    </source>
</evidence>
<dbReference type="EMBL" id="JBEUSY010000251">
    <property type="protein sequence ID" value="KAL1241272.1"/>
    <property type="molecule type" value="Genomic_DNA"/>
</dbReference>